<dbReference type="AlphaFoldDB" id="A0A0U1LVC0"/>
<dbReference type="InterPro" id="IPR006680">
    <property type="entry name" value="Amidohydro-rel"/>
</dbReference>
<organism evidence="3 4">
    <name type="scientific">Talaromyces islandicus</name>
    <name type="common">Penicillium islandicum</name>
    <dbReference type="NCBI Taxonomy" id="28573"/>
    <lineage>
        <taxon>Eukaryota</taxon>
        <taxon>Fungi</taxon>
        <taxon>Dikarya</taxon>
        <taxon>Ascomycota</taxon>
        <taxon>Pezizomycotina</taxon>
        <taxon>Eurotiomycetes</taxon>
        <taxon>Eurotiomycetidae</taxon>
        <taxon>Eurotiales</taxon>
        <taxon>Trichocomaceae</taxon>
        <taxon>Talaromyces</taxon>
        <taxon>Talaromyces sect. Islandici</taxon>
    </lineage>
</organism>
<dbReference type="InterPro" id="IPR025337">
    <property type="entry name" value="Questin_oxidase-like"/>
</dbReference>
<dbReference type="SUPFAM" id="SSF51338">
    <property type="entry name" value="Composite domain of metallo-dependent hydrolases"/>
    <property type="match status" value="2"/>
</dbReference>
<keyword evidence="4" id="KW-1185">Reference proteome</keyword>
<dbReference type="GO" id="GO:0016810">
    <property type="term" value="F:hydrolase activity, acting on carbon-nitrogen (but not peptide) bonds"/>
    <property type="evidence" value="ECO:0007669"/>
    <property type="project" value="InterPro"/>
</dbReference>
<dbReference type="GO" id="GO:0016491">
    <property type="term" value="F:oxidoreductase activity"/>
    <property type="evidence" value="ECO:0007669"/>
    <property type="project" value="UniProtKB-KW"/>
</dbReference>
<name>A0A0U1LVC0_TALIS</name>
<dbReference type="OrthoDB" id="10265971at2759"/>
<evidence type="ECO:0000313" key="4">
    <source>
        <dbReference type="Proteomes" id="UP000054383"/>
    </source>
</evidence>
<dbReference type="STRING" id="28573.A0A0U1LVC0"/>
<reference evidence="3 4" key="1">
    <citation type="submission" date="2015-04" db="EMBL/GenBank/DDBJ databases">
        <authorList>
            <person name="Syromyatnikov M.Y."/>
            <person name="Popov V.N."/>
        </authorList>
    </citation>
    <scope>NUCLEOTIDE SEQUENCE [LARGE SCALE GENOMIC DNA]</scope>
    <source>
        <strain evidence="3">WF-38-12</strain>
    </source>
</reference>
<evidence type="ECO:0000256" key="1">
    <source>
        <dbReference type="ARBA" id="ARBA00023002"/>
    </source>
</evidence>
<dbReference type="InterPro" id="IPR036291">
    <property type="entry name" value="NAD(P)-bd_dom_sf"/>
</dbReference>
<dbReference type="Gene3D" id="3.20.20.140">
    <property type="entry name" value="Metal-dependent hydrolases"/>
    <property type="match status" value="1"/>
</dbReference>
<accession>A0A0U1LVC0</accession>
<proteinExistence type="predicted"/>
<dbReference type="SUPFAM" id="SSF51735">
    <property type="entry name" value="NAD(P)-binding Rossmann-fold domains"/>
    <property type="match status" value="1"/>
</dbReference>
<dbReference type="Gene3D" id="2.30.40.10">
    <property type="entry name" value="Urease, subunit C, domain 1"/>
    <property type="match status" value="1"/>
</dbReference>
<dbReference type="EMBL" id="CVMT01000003">
    <property type="protein sequence ID" value="CRG87052.1"/>
    <property type="molecule type" value="Genomic_DNA"/>
</dbReference>
<dbReference type="PANTHER" id="PTHR35870">
    <property type="entry name" value="PROTEIN, PUTATIVE (AFU_ORTHOLOGUE AFUA_5G03330)-RELATED"/>
    <property type="match status" value="1"/>
</dbReference>
<sequence length="1109" mass="124485">MGFKLLKGGTVITFNNAAQKVQVVREASVLINDDRIIAITPDAEIETPEEAEIIDVHGKIISPGFINTHVHMWQSVFRTIAPNITLSQYFSGWLNQFSSTTATAFKPDDVYISCLQGYMEGLSGGVTSYLDHAHNNWAPEVTMPGFKAAKDSGARVWWCYDVANRDNYPFERQWEALSDIATGIPASSLVQPGISLDSLSTSFKNDTDNHLQYTQQMIEKLNLRAITLHHLGGPWPTGNTSPSYISDQGLHSGQHPVVVSHAGYLTSEEQKALRDHDLFISITPESEFHFGHGQTTGRLVADQVSLGLDTNWTFSGDMLSQARLWLQSVRRSNFEQTLDKGLLPIETPFTVEQGFLMATRQGGLALKRPDIGVLQVGAKADILVFNGDSPNMLGWSDPVAAVILHANPGDIEHVLVDGDFRKRDFKMINIGCDWEKVKEGFLEAARRIQPLTATPPPMPEKVFGSTGKTGRVVLRHLNIYARSLSTLEGLFPGISSHQRVQIFIGAATDREVIEQCLCNAQLIIYTLGSNDYSPSTVLRNAARTMVTALNTLKRKEEDKGGPTTYHKPHMIHLSSSSWNERFIADRPRLLTWLVRSAFQNSYDDLREGQRIILADPSQVSVLLVQPGILVEEAGFGHEITVDSITPGVSYEDLGSAFVELALERKFDQIRQVGVSTKEGNKVIIRPRATLPPITPLKTITLPPFYDTAKFADERNQILHKLLLKGHMAVAPLRDPHLLLHNHLPHLLGFAYALGADSNQLIKTYEHEIQSLKPIEDEELDSREVITKENWRMFLQQKSELSVAFVAFFDEEVKKSGGDWKKVLNDYLFSGAEPLINGYIGGQYFNLVGHPFIHLAYAYELQDRVVATQALSLGRTEYDPLHTLIDNYPEDNSTYKTTSLAEVLSRILEDGRFNGIPPKEGYLNMGIILEKRKDVVLEHWNAWEVDNTVEQLQQICDLSVLLGLGSGTRPGSFDFYIVHIMTVTHALLVLWDTFPQGSHASILRQYALFTILVYLVQIRRPFDLKKIEEVQTEGKNWNWVISTALKHKWALDPHFFKVVRGPKVFEDLFGAKNEFYLKAGIKFVTEFDGWEGFVDGIDGFRPDRDVFVPE</sequence>
<dbReference type="PANTHER" id="PTHR35870:SF6">
    <property type="entry name" value="MGS207 PROTEIN"/>
    <property type="match status" value="1"/>
</dbReference>
<protein>
    <recommendedName>
        <fullName evidence="2">Amidohydrolase-related domain-containing protein</fullName>
    </recommendedName>
</protein>
<dbReference type="SUPFAM" id="SSF51556">
    <property type="entry name" value="Metallo-dependent hydrolases"/>
    <property type="match status" value="1"/>
</dbReference>
<dbReference type="Pfam" id="PF14027">
    <property type="entry name" value="Questin_oxidase"/>
    <property type="match status" value="1"/>
</dbReference>
<evidence type="ECO:0000259" key="2">
    <source>
        <dbReference type="Pfam" id="PF01979"/>
    </source>
</evidence>
<dbReference type="Gene3D" id="3.40.50.720">
    <property type="entry name" value="NAD(P)-binding Rossmann-like Domain"/>
    <property type="match status" value="1"/>
</dbReference>
<gene>
    <name evidence="3" type="ORF">PISL3812_04066</name>
</gene>
<evidence type="ECO:0000313" key="3">
    <source>
        <dbReference type="EMBL" id="CRG87052.1"/>
    </source>
</evidence>
<dbReference type="InterPro" id="IPR011059">
    <property type="entry name" value="Metal-dep_hydrolase_composite"/>
</dbReference>
<keyword evidence="1" id="KW-0560">Oxidoreductase</keyword>
<feature type="domain" description="Amidohydrolase-related" evidence="2">
    <location>
        <begin position="60"/>
        <end position="419"/>
    </location>
</feature>
<dbReference type="Pfam" id="PF01979">
    <property type="entry name" value="Amidohydro_1"/>
    <property type="match status" value="1"/>
</dbReference>
<dbReference type="Proteomes" id="UP000054383">
    <property type="component" value="Unassembled WGS sequence"/>
</dbReference>
<dbReference type="InterPro" id="IPR032466">
    <property type="entry name" value="Metal_Hydrolase"/>
</dbReference>